<sequence>MRTILMLLISMTAFSQTAFNGIAINAHIPQGWQVQEENYGQILLANPNEQAALILMEHGWGSEQQLLQNMQQNIQEEGMEAALASDIMQLENGDYIALYQGYANQQEIILVAVVSRSSLWGIGGVMTLVMASKPSFNDALQDLAVVVSKSIKYRTFMNAQAQQRAAMFKGRKLVKYSSNHTSDYYGDISIASRSKTTINFCSSGRFALDGYSEFSAGGPAMDGEVSSDNSAGVGLWSLMVINDYMVLRLVSNAGEVNYMPIERYTEDGAFYINGDKWVIGGSEICN</sequence>
<evidence type="ECO:0000256" key="1">
    <source>
        <dbReference type="SAM" id="SignalP"/>
    </source>
</evidence>
<dbReference type="EMBL" id="NBWU01000008">
    <property type="protein sequence ID" value="PCE62537.1"/>
    <property type="molecule type" value="Genomic_DNA"/>
</dbReference>
<protein>
    <submittedName>
        <fullName evidence="2">Uncharacterized protein</fullName>
    </submittedName>
</protein>
<evidence type="ECO:0000313" key="2">
    <source>
        <dbReference type="EMBL" id="PCE62537.1"/>
    </source>
</evidence>
<evidence type="ECO:0000313" key="3">
    <source>
        <dbReference type="Proteomes" id="UP000219559"/>
    </source>
</evidence>
<proteinExistence type="predicted"/>
<gene>
    <name evidence="2" type="ORF">B7P33_18035</name>
</gene>
<feature type="signal peptide" evidence="1">
    <location>
        <begin position="1"/>
        <end position="18"/>
    </location>
</feature>
<dbReference type="RefSeq" id="WP_097443624.1">
    <property type="nucleotide sequence ID" value="NZ_NBWU01000008.1"/>
</dbReference>
<feature type="chain" id="PRO_5013059738" evidence="1">
    <location>
        <begin position="19"/>
        <end position="286"/>
    </location>
</feature>
<keyword evidence="3" id="KW-1185">Reference proteome</keyword>
<accession>A0A2A4G1H2</accession>
<dbReference type="Proteomes" id="UP000219559">
    <property type="component" value="Unassembled WGS sequence"/>
</dbReference>
<organism evidence="2 3">
    <name type="scientific">Sediminicola luteus</name>
    <dbReference type="NCBI Taxonomy" id="319238"/>
    <lineage>
        <taxon>Bacteria</taxon>
        <taxon>Pseudomonadati</taxon>
        <taxon>Bacteroidota</taxon>
        <taxon>Flavobacteriia</taxon>
        <taxon>Flavobacteriales</taxon>
        <taxon>Flavobacteriaceae</taxon>
        <taxon>Sediminicola</taxon>
    </lineage>
</organism>
<dbReference type="AlphaFoldDB" id="A0A2A4G1H2"/>
<comment type="caution">
    <text evidence="2">The sequence shown here is derived from an EMBL/GenBank/DDBJ whole genome shotgun (WGS) entry which is preliminary data.</text>
</comment>
<keyword evidence="1" id="KW-0732">Signal</keyword>
<dbReference type="OrthoDB" id="1420280at2"/>
<reference evidence="2 3" key="1">
    <citation type="submission" date="2017-04" db="EMBL/GenBank/DDBJ databases">
        <title>A new member of the family Flavobacteriaceae isolated from ascidians.</title>
        <authorList>
            <person name="Chen L."/>
        </authorList>
    </citation>
    <scope>NUCLEOTIDE SEQUENCE [LARGE SCALE GENOMIC DNA]</scope>
    <source>
        <strain evidence="2 3">HQA918</strain>
    </source>
</reference>
<name>A0A2A4G1H2_9FLAO</name>